<evidence type="ECO:0000313" key="2">
    <source>
        <dbReference type="Proteomes" id="UP000019132"/>
    </source>
</evidence>
<keyword evidence="2" id="KW-1185">Reference proteome</keyword>
<dbReference type="Pfam" id="PF07426">
    <property type="entry name" value="Dynactin_p22"/>
    <property type="match status" value="1"/>
</dbReference>
<sequence>MDILEAREAQLHEQLFGARAVATTITAGSVSITNRIQALNAHVDHLYGAVTGFSKLSEMHNNAQPELEMQPSSTLGSNASKSGEEMKRAVILSSDDRINAVVKEFHKLKEMQGVLAQLEQLHNRHPVDQQQLEALENKTDLHTQRALALHARVERILSEKCVEYSALLDHLASAAP</sequence>
<name>K3WNP5_GLOUD</name>
<dbReference type="AlphaFoldDB" id="K3WNP5"/>
<dbReference type="HOGENOM" id="CLU_1528134_0_0_1"/>
<dbReference type="InterPro" id="IPR009991">
    <property type="entry name" value="DCTN3"/>
</dbReference>
<reference evidence="2" key="2">
    <citation type="submission" date="2010-04" db="EMBL/GenBank/DDBJ databases">
        <authorList>
            <person name="Buell R."/>
            <person name="Hamilton J."/>
            <person name="Hostetler J."/>
        </authorList>
    </citation>
    <scope>NUCLEOTIDE SEQUENCE [LARGE SCALE GENOMIC DNA]</scope>
    <source>
        <strain evidence="2">DAOM:BR144</strain>
    </source>
</reference>
<proteinExistence type="predicted"/>
<dbReference type="GO" id="GO:0005869">
    <property type="term" value="C:dynactin complex"/>
    <property type="evidence" value="ECO:0007669"/>
    <property type="project" value="InterPro"/>
</dbReference>
<organism evidence="1 2">
    <name type="scientific">Globisporangium ultimum (strain ATCC 200006 / CBS 805.95 / DAOM BR144)</name>
    <name type="common">Pythium ultimum</name>
    <dbReference type="NCBI Taxonomy" id="431595"/>
    <lineage>
        <taxon>Eukaryota</taxon>
        <taxon>Sar</taxon>
        <taxon>Stramenopiles</taxon>
        <taxon>Oomycota</taxon>
        <taxon>Peronosporomycetes</taxon>
        <taxon>Pythiales</taxon>
        <taxon>Pythiaceae</taxon>
        <taxon>Globisporangium</taxon>
    </lineage>
</organism>
<reference evidence="2" key="1">
    <citation type="journal article" date="2010" name="Genome Biol.">
        <title>Genome sequence of the necrotrophic plant pathogen Pythium ultimum reveals original pathogenicity mechanisms and effector repertoire.</title>
        <authorList>
            <person name="Levesque C.A."/>
            <person name="Brouwer H."/>
            <person name="Cano L."/>
            <person name="Hamilton J.P."/>
            <person name="Holt C."/>
            <person name="Huitema E."/>
            <person name="Raffaele S."/>
            <person name="Robideau G.P."/>
            <person name="Thines M."/>
            <person name="Win J."/>
            <person name="Zerillo M.M."/>
            <person name="Beakes G.W."/>
            <person name="Boore J.L."/>
            <person name="Busam D."/>
            <person name="Dumas B."/>
            <person name="Ferriera S."/>
            <person name="Fuerstenberg S.I."/>
            <person name="Gachon C.M."/>
            <person name="Gaulin E."/>
            <person name="Govers F."/>
            <person name="Grenville-Briggs L."/>
            <person name="Horner N."/>
            <person name="Hostetler J."/>
            <person name="Jiang R.H."/>
            <person name="Johnson J."/>
            <person name="Krajaejun T."/>
            <person name="Lin H."/>
            <person name="Meijer H.J."/>
            <person name="Moore B."/>
            <person name="Morris P."/>
            <person name="Phuntmart V."/>
            <person name="Puiu D."/>
            <person name="Shetty J."/>
            <person name="Stajich J.E."/>
            <person name="Tripathy S."/>
            <person name="Wawra S."/>
            <person name="van West P."/>
            <person name="Whitty B.R."/>
            <person name="Coutinho P.M."/>
            <person name="Henrissat B."/>
            <person name="Martin F."/>
            <person name="Thomas P.D."/>
            <person name="Tyler B.M."/>
            <person name="De Vries R.P."/>
            <person name="Kamoun S."/>
            <person name="Yandell M."/>
            <person name="Tisserat N."/>
            <person name="Buell C.R."/>
        </authorList>
    </citation>
    <scope>NUCLEOTIDE SEQUENCE</scope>
    <source>
        <strain evidence="2">DAOM:BR144</strain>
    </source>
</reference>
<dbReference type="InParanoid" id="K3WNP5"/>
<dbReference type="Proteomes" id="UP000019132">
    <property type="component" value="Unassembled WGS sequence"/>
</dbReference>
<reference evidence="1" key="3">
    <citation type="submission" date="2015-02" db="UniProtKB">
        <authorList>
            <consortium name="EnsemblProtists"/>
        </authorList>
    </citation>
    <scope>IDENTIFICATION</scope>
    <source>
        <strain evidence="1">DAOM BR144</strain>
    </source>
</reference>
<protein>
    <submittedName>
        <fullName evidence="1">Uncharacterized protein</fullName>
    </submittedName>
</protein>
<dbReference type="VEuPathDB" id="FungiDB:PYU1_G006575"/>
<dbReference type="EnsemblProtists" id="PYU1_T006587">
    <property type="protein sequence ID" value="PYU1_T006587"/>
    <property type="gene ID" value="PYU1_G006575"/>
</dbReference>
<dbReference type="GO" id="GO:0061640">
    <property type="term" value="P:cytoskeleton-dependent cytokinesis"/>
    <property type="evidence" value="ECO:0007669"/>
    <property type="project" value="InterPro"/>
</dbReference>
<dbReference type="OMA" id="RELYQEH"/>
<dbReference type="eggNOG" id="ENOG502S7ZN">
    <property type="taxonomic scope" value="Eukaryota"/>
</dbReference>
<accession>K3WNP5</accession>
<dbReference type="EMBL" id="GL376635">
    <property type="status" value="NOT_ANNOTATED_CDS"/>
    <property type="molecule type" value="Genomic_DNA"/>
</dbReference>
<evidence type="ECO:0000313" key="1">
    <source>
        <dbReference type="EnsemblProtists" id="PYU1_T006587"/>
    </source>
</evidence>